<keyword evidence="1" id="KW-0813">Transport</keyword>
<evidence type="ECO:0000256" key="16">
    <source>
        <dbReference type="SAM" id="Phobius"/>
    </source>
</evidence>
<dbReference type="PIRSF" id="PIRSF009437">
    <property type="entry name" value="NQR-1_subunit_C"/>
    <property type="match status" value="1"/>
</dbReference>
<dbReference type="GO" id="GO:0016020">
    <property type="term" value="C:membrane"/>
    <property type="evidence" value="ECO:0007669"/>
    <property type="project" value="InterPro"/>
</dbReference>
<keyword evidence="3" id="KW-0997">Cell inner membrane</keyword>
<evidence type="ECO:0000256" key="8">
    <source>
        <dbReference type="ARBA" id="ARBA00022967"/>
    </source>
</evidence>
<keyword evidence="15" id="KW-0739">Sodium transport</keyword>
<keyword evidence="18" id="KW-0560">Oxidoreductase</keyword>
<evidence type="ECO:0000256" key="14">
    <source>
        <dbReference type="ARBA" id="ARBA00023136"/>
    </source>
</evidence>
<evidence type="ECO:0000313" key="18">
    <source>
        <dbReference type="EMBL" id="SUS03884.1"/>
    </source>
</evidence>
<keyword evidence="10" id="KW-0520">NAD</keyword>
<keyword evidence="4" id="KW-0597">Phosphoprotein</keyword>
<keyword evidence="11" id="KW-0915">Sodium</keyword>
<keyword evidence="14 16" id="KW-0472">Membrane</keyword>
<name>A0A380T871_9ZZZZ</name>
<dbReference type="Pfam" id="PF04205">
    <property type="entry name" value="FMN_bind"/>
    <property type="match status" value="1"/>
</dbReference>
<dbReference type="GO" id="GO:0016655">
    <property type="term" value="F:oxidoreductase activity, acting on NAD(P)H, quinone or similar compound as acceptor"/>
    <property type="evidence" value="ECO:0007669"/>
    <property type="project" value="InterPro"/>
</dbReference>
<keyword evidence="6" id="KW-0288">FMN</keyword>
<keyword evidence="12" id="KW-0406">Ion transport</keyword>
<keyword evidence="8" id="KW-1278">Translocase</keyword>
<dbReference type="HAMAP" id="MF_00427">
    <property type="entry name" value="NqrC"/>
    <property type="match status" value="1"/>
</dbReference>
<dbReference type="GO" id="GO:0010181">
    <property type="term" value="F:FMN binding"/>
    <property type="evidence" value="ECO:0007669"/>
    <property type="project" value="InterPro"/>
</dbReference>
<evidence type="ECO:0000256" key="4">
    <source>
        <dbReference type="ARBA" id="ARBA00022553"/>
    </source>
</evidence>
<dbReference type="AlphaFoldDB" id="A0A380T871"/>
<reference evidence="18" key="1">
    <citation type="submission" date="2018-07" db="EMBL/GenBank/DDBJ databases">
        <authorList>
            <person name="Quirk P.G."/>
            <person name="Krulwich T.A."/>
        </authorList>
    </citation>
    <scope>NUCLEOTIDE SEQUENCE</scope>
</reference>
<keyword evidence="7 16" id="KW-0812">Transmembrane</keyword>
<evidence type="ECO:0000256" key="7">
    <source>
        <dbReference type="ARBA" id="ARBA00022692"/>
    </source>
</evidence>
<proteinExistence type="inferred from homology"/>
<evidence type="ECO:0000256" key="10">
    <source>
        <dbReference type="ARBA" id="ARBA00023027"/>
    </source>
</evidence>
<dbReference type="InterPro" id="IPR007329">
    <property type="entry name" value="FMN-bd"/>
</dbReference>
<evidence type="ECO:0000256" key="15">
    <source>
        <dbReference type="ARBA" id="ARBA00023201"/>
    </source>
</evidence>
<organism evidence="18">
    <name type="scientific">metagenome</name>
    <dbReference type="NCBI Taxonomy" id="256318"/>
    <lineage>
        <taxon>unclassified sequences</taxon>
        <taxon>metagenomes</taxon>
    </lineage>
</organism>
<keyword evidence="5" id="KW-0285">Flavoprotein</keyword>
<dbReference type="NCBIfam" id="TIGR01938">
    <property type="entry name" value="nqrC"/>
    <property type="match status" value="1"/>
</dbReference>
<evidence type="ECO:0000256" key="5">
    <source>
        <dbReference type="ARBA" id="ARBA00022630"/>
    </source>
</evidence>
<dbReference type="NCBIfam" id="NF003749">
    <property type="entry name" value="PRK05346.1-5"/>
    <property type="match status" value="1"/>
</dbReference>
<dbReference type="GO" id="GO:0006814">
    <property type="term" value="P:sodium ion transport"/>
    <property type="evidence" value="ECO:0007669"/>
    <property type="project" value="UniProtKB-KW"/>
</dbReference>
<keyword evidence="2" id="KW-1003">Cell membrane</keyword>
<evidence type="ECO:0000256" key="11">
    <source>
        <dbReference type="ARBA" id="ARBA00023053"/>
    </source>
</evidence>
<keyword evidence="13" id="KW-0830">Ubiquinone</keyword>
<evidence type="ECO:0000256" key="9">
    <source>
        <dbReference type="ARBA" id="ARBA00022989"/>
    </source>
</evidence>
<dbReference type="SMART" id="SM00900">
    <property type="entry name" value="FMN_bind"/>
    <property type="match status" value="1"/>
</dbReference>
<feature type="domain" description="FMN-binding" evidence="17">
    <location>
        <begin position="163"/>
        <end position="264"/>
    </location>
</feature>
<feature type="transmembrane region" description="Helical" evidence="16">
    <location>
        <begin position="32"/>
        <end position="53"/>
    </location>
</feature>
<dbReference type="EMBL" id="UIDG01000016">
    <property type="protein sequence ID" value="SUS03884.1"/>
    <property type="molecule type" value="Genomic_DNA"/>
</dbReference>
<evidence type="ECO:0000256" key="13">
    <source>
        <dbReference type="ARBA" id="ARBA00023075"/>
    </source>
</evidence>
<dbReference type="PANTHER" id="PTHR37838:SF1">
    <property type="entry name" value="NA(+)-TRANSLOCATING NADH-QUINONE REDUCTASE SUBUNIT C"/>
    <property type="match status" value="1"/>
</dbReference>
<evidence type="ECO:0000259" key="17">
    <source>
        <dbReference type="SMART" id="SM00900"/>
    </source>
</evidence>
<keyword evidence="9 16" id="KW-1133">Transmembrane helix</keyword>
<gene>
    <name evidence="18" type="primary">nqrC</name>
    <name evidence="18" type="ORF">DF3PB_1120009</name>
</gene>
<dbReference type="EC" id="1.6.5.8" evidence="18"/>
<evidence type="ECO:0000256" key="2">
    <source>
        <dbReference type="ARBA" id="ARBA00022475"/>
    </source>
</evidence>
<protein>
    <submittedName>
        <fullName evidence="18">Na(+)-translocating NADH-quinone reductase subunit C</fullName>
        <ecNumber evidence="18">1.6.5.8</ecNumber>
    </submittedName>
</protein>
<evidence type="ECO:0000256" key="12">
    <source>
        <dbReference type="ARBA" id="ARBA00023065"/>
    </source>
</evidence>
<dbReference type="InterPro" id="IPR010204">
    <property type="entry name" value="NqrC"/>
</dbReference>
<dbReference type="PANTHER" id="PTHR37838">
    <property type="entry name" value="NA(+)-TRANSLOCATING NADH-QUINONE REDUCTASE SUBUNIT C"/>
    <property type="match status" value="1"/>
</dbReference>
<evidence type="ECO:0000256" key="3">
    <source>
        <dbReference type="ARBA" id="ARBA00022519"/>
    </source>
</evidence>
<evidence type="ECO:0000256" key="6">
    <source>
        <dbReference type="ARBA" id="ARBA00022643"/>
    </source>
</evidence>
<sequence>MPRLGPATSTTTRRNWLSRLAALPNDSPKKTLFVALVLCIVCSVAVASAAVFLRPLQERNKALAMKTEILKVAGLYERGQNVDTLFKNIDARIVDLATGAYVEDMSAADYDQREAARDSQRSIAIAPEDDIARLLTRAKYAPVYIVRANNQIETIVLPVHGYGLWSTMYAFVALNADGRTIKGVSFYEHGETPGLGAEVENPKWRASWKGKEALAEDGRVLFKVKKGQVEPGTPEADYAVDGLSGATLTAQGVTNLMRYWLGKQGFGPYLARLRAEH</sequence>
<evidence type="ECO:0000256" key="1">
    <source>
        <dbReference type="ARBA" id="ARBA00022448"/>
    </source>
</evidence>
<accession>A0A380T871</accession>